<name>A0A1Y1Y1D4_9FUNG</name>
<dbReference type="EMBL" id="MCFE01000317">
    <property type="protein sequence ID" value="ORX91526.1"/>
    <property type="molecule type" value="Genomic_DNA"/>
</dbReference>
<dbReference type="InParanoid" id="A0A1Y1Y1D4"/>
<feature type="region of interest" description="Disordered" evidence="1">
    <location>
        <begin position="29"/>
        <end position="48"/>
    </location>
</feature>
<comment type="caution">
    <text evidence="2">The sequence shown here is derived from an EMBL/GenBank/DDBJ whole genome shotgun (WGS) entry which is preliminary data.</text>
</comment>
<sequence>MMEVLHTRKASLPNFKSFRSHNVDYVYQRRSSHSQATTRTEPTPIPAKLRKSSAPTILEDPLDSRVMSVCSDAQSLGPIRNRRGSMNSRNGLDDDAIFVELVNPSDLRYCPYLVFTHHPHNIGDESQDSTSNLNEMGYFPLSIPINPHTHHVIEAYQLNDKRMLLVIENYWTKCTEIYFDSIKNIINLVNLKVPAFTLNAQCHLTTLNQVKSMLALYDIIGNEVQFGHVIYPSAIYSHFSPSYSWYHTPLVLNNLYHPSPSTNMQ</sequence>
<keyword evidence="3" id="KW-1185">Reference proteome</keyword>
<protein>
    <submittedName>
        <fullName evidence="2">Uncharacterized protein</fullName>
    </submittedName>
</protein>
<evidence type="ECO:0000256" key="1">
    <source>
        <dbReference type="SAM" id="MobiDB-lite"/>
    </source>
</evidence>
<dbReference type="Proteomes" id="UP000193498">
    <property type="component" value="Unassembled WGS sequence"/>
</dbReference>
<proteinExistence type="predicted"/>
<organism evidence="2 3">
    <name type="scientific">Basidiobolus meristosporus CBS 931.73</name>
    <dbReference type="NCBI Taxonomy" id="1314790"/>
    <lineage>
        <taxon>Eukaryota</taxon>
        <taxon>Fungi</taxon>
        <taxon>Fungi incertae sedis</taxon>
        <taxon>Zoopagomycota</taxon>
        <taxon>Entomophthoromycotina</taxon>
        <taxon>Basidiobolomycetes</taxon>
        <taxon>Basidiobolales</taxon>
        <taxon>Basidiobolaceae</taxon>
        <taxon>Basidiobolus</taxon>
    </lineage>
</organism>
<reference evidence="2 3" key="1">
    <citation type="submission" date="2016-07" db="EMBL/GenBank/DDBJ databases">
        <title>Pervasive Adenine N6-methylation of Active Genes in Fungi.</title>
        <authorList>
            <consortium name="DOE Joint Genome Institute"/>
            <person name="Mondo S.J."/>
            <person name="Dannebaum R.O."/>
            <person name="Kuo R.C."/>
            <person name="Labutti K."/>
            <person name="Haridas S."/>
            <person name="Kuo A."/>
            <person name="Salamov A."/>
            <person name="Ahrendt S.R."/>
            <person name="Lipzen A."/>
            <person name="Sullivan W."/>
            <person name="Andreopoulos W.B."/>
            <person name="Clum A."/>
            <person name="Lindquist E."/>
            <person name="Daum C."/>
            <person name="Ramamoorthy G.K."/>
            <person name="Gryganskyi A."/>
            <person name="Culley D."/>
            <person name="Magnuson J.K."/>
            <person name="James T.Y."/>
            <person name="O'Malley M.A."/>
            <person name="Stajich J.E."/>
            <person name="Spatafora J.W."/>
            <person name="Visel A."/>
            <person name="Grigoriev I.V."/>
        </authorList>
    </citation>
    <scope>NUCLEOTIDE SEQUENCE [LARGE SCALE GENOMIC DNA]</scope>
    <source>
        <strain evidence="2 3">CBS 931.73</strain>
    </source>
</reference>
<evidence type="ECO:0000313" key="2">
    <source>
        <dbReference type="EMBL" id="ORX91526.1"/>
    </source>
</evidence>
<dbReference type="AlphaFoldDB" id="A0A1Y1Y1D4"/>
<accession>A0A1Y1Y1D4</accession>
<evidence type="ECO:0000313" key="3">
    <source>
        <dbReference type="Proteomes" id="UP000193498"/>
    </source>
</evidence>
<gene>
    <name evidence="2" type="ORF">K493DRAFT_378489</name>
</gene>